<dbReference type="Proteomes" id="UP001219518">
    <property type="component" value="Unassembled WGS sequence"/>
</dbReference>
<dbReference type="EMBL" id="JAHWGI010001403">
    <property type="protein sequence ID" value="KAK3929751.1"/>
    <property type="molecule type" value="Genomic_DNA"/>
</dbReference>
<sequence length="228" mass="25597">MTNINQMGSEILMTEPKQYEIGVGADGKRQLYHYVPIGASLKALLNDPAIDSALLTTNDNPDSIKLILYQDEFEVVCAIGPAKKKYKMLAVYYALGNLPPHLRSSIKNIQLALCRKKYFNPEIVFKKIVADLKVLETVGFELKPNVYKKACIVNIAGDNLGSHSLGGFVENFSSSKFFCRYCLIQRKDLNNFELIECGSEDENPNEEEVDDVLSDSVYDIEAQEQEVD</sequence>
<gene>
    <name evidence="1" type="ORF">KUF71_019592</name>
</gene>
<evidence type="ECO:0000313" key="1">
    <source>
        <dbReference type="EMBL" id="KAK3929751.1"/>
    </source>
</evidence>
<name>A0AAE1LRD1_9NEOP</name>
<evidence type="ECO:0000313" key="2">
    <source>
        <dbReference type="Proteomes" id="UP001219518"/>
    </source>
</evidence>
<proteinExistence type="predicted"/>
<organism evidence="1 2">
    <name type="scientific">Frankliniella fusca</name>
    <dbReference type="NCBI Taxonomy" id="407009"/>
    <lineage>
        <taxon>Eukaryota</taxon>
        <taxon>Metazoa</taxon>
        <taxon>Ecdysozoa</taxon>
        <taxon>Arthropoda</taxon>
        <taxon>Hexapoda</taxon>
        <taxon>Insecta</taxon>
        <taxon>Pterygota</taxon>
        <taxon>Neoptera</taxon>
        <taxon>Paraneoptera</taxon>
        <taxon>Thysanoptera</taxon>
        <taxon>Terebrantia</taxon>
        <taxon>Thripoidea</taxon>
        <taxon>Thripidae</taxon>
        <taxon>Frankliniella</taxon>
    </lineage>
</organism>
<keyword evidence="2" id="KW-1185">Reference proteome</keyword>
<reference evidence="1" key="2">
    <citation type="journal article" date="2023" name="BMC Genomics">
        <title>Pest status, molecular evolution, and epigenetic factors derived from the genome assembly of Frankliniella fusca, a thysanopteran phytovirus vector.</title>
        <authorList>
            <person name="Catto M.A."/>
            <person name="Labadie P.E."/>
            <person name="Jacobson A.L."/>
            <person name="Kennedy G.G."/>
            <person name="Srinivasan R."/>
            <person name="Hunt B.G."/>
        </authorList>
    </citation>
    <scope>NUCLEOTIDE SEQUENCE</scope>
    <source>
        <strain evidence="1">PL_HMW_Pooled</strain>
    </source>
</reference>
<protein>
    <submittedName>
        <fullName evidence="1">Ankyrin repeat protein R578</fullName>
    </submittedName>
</protein>
<reference evidence="1" key="1">
    <citation type="submission" date="2021-07" db="EMBL/GenBank/DDBJ databases">
        <authorList>
            <person name="Catto M.A."/>
            <person name="Jacobson A."/>
            <person name="Kennedy G."/>
            <person name="Labadie P."/>
            <person name="Hunt B.G."/>
            <person name="Srinivasan R."/>
        </authorList>
    </citation>
    <scope>NUCLEOTIDE SEQUENCE</scope>
    <source>
        <strain evidence="1">PL_HMW_Pooled</strain>
        <tissue evidence="1">Head</tissue>
    </source>
</reference>
<comment type="caution">
    <text evidence="1">The sequence shown here is derived from an EMBL/GenBank/DDBJ whole genome shotgun (WGS) entry which is preliminary data.</text>
</comment>
<dbReference type="AlphaFoldDB" id="A0AAE1LRD1"/>
<accession>A0AAE1LRD1</accession>